<proteinExistence type="predicted"/>
<dbReference type="PANTHER" id="PTHR12213">
    <property type="entry name" value="CORRINOID ADENOSYLTRANSFERASE"/>
    <property type="match status" value="1"/>
</dbReference>
<sequence>MFKKNLGQGDTGDTYCIIQKKYVRKSHVLIELVGTLDEAESSVGLALSLLPDGLESVRSDLLWLQNLLFRIGFTLGGRKCLTEDDVKVLEDMIKRYQEKASPRGFLLHIGHPSSSALSLARTIVRRLERVFVKALDEGYLLEHESTMLPVINRISDVLYLMELAVNVSIGVEPVYANCSSPREQSFSQRDPQ</sequence>
<accession>A0A7C1HWF1</accession>
<dbReference type="EC" id="2.5.1.17" evidence="5"/>
<comment type="caution">
    <text evidence="5">The sequence shown here is derived from an EMBL/GenBank/DDBJ whole genome shotgun (WGS) entry which is preliminary data.</text>
</comment>
<evidence type="ECO:0000313" key="5">
    <source>
        <dbReference type="EMBL" id="HDS10426.1"/>
    </source>
</evidence>
<dbReference type="InterPro" id="IPR036451">
    <property type="entry name" value="CblAdoTrfase-like_sf"/>
</dbReference>
<dbReference type="NCBIfam" id="TIGR00636">
    <property type="entry name" value="PduO_Nterm"/>
    <property type="match status" value="1"/>
</dbReference>
<evidence type="ECO:0000256" key="2">
    <source>
        <dbReference type="ARBA" id="ARBA00022741"/>
    </source>
</evidence>
<dbReference type="InterPro" id="IPR016030">
    <property type="entry name" value="CblAdoTrfase-like"/>
</dbReference>
<dbReference type="AlphaFoldDB" id="A0A7C1HWF1"/>
<dbReference type="InterPro" id="IPR029499">
    <property type="entry name" value="PduO-typ"/>
</dbReference>
<gene>
    <name evidence="5" type="ORF">ENO04_02205</name>
</gene>
<evidence type="ECO:0000256" key="3">
    <source>
        <dbReference type="ARBA" id="ARBA00022840"/>
    </source>
</evidence>
<dbReference type="PANTHER" id="PTHR12213:SF0">
    <property type="entry name" value="CORRINOID ADENOSYLTRANSFERASE MMAB"/>
    <property type="match status" value="1"/>
</dbReference>
<dbReference type="GO" id="GO:0008817">
    <property type="term" value="F:corrinoid adenosyltransferase activity"/>
    <property type="evidence" value="ECO:0007669"/>
    <property type="project" value="UniProtKB-EC"/>
</dbReference>
<keyword evidence="1 5" id="KW-0808">Transferase</keyword>
<organism evidence="5">
    <name type="scientific">Fervidicoccus fontis</name>
    <dbReference type="NCBI Taxonomy" id="683846"/>
    <lineage>
        <taxon>Archaea</taxon>
        <taxon>Thermoproteota</taxon>
        <taxon>Thermoprotei</taxon>
        <taxon>Fervidicoccales</taxon>
        <taxon>Fervidicoccaceae</taxon>
        <taxon>Fervidicoccus</taxon>
    </lineage>
</organism>
<dbReference type="SUPFAM" id="SSF89028">
    <property type="entry name" value="Cobalamin adenosyltransferase-like"/>
    <property type="match status" value="1"/>
</dbReference>
<feature type="domain" description="Cobalamin adenosyltransferase-like" evidence="4">
    <location>
        <begin position="8"/>
        <end position="163"/>
    </location>
</feature>
<evidence type="ECO:0000256" key="1">
    <source>
        <dbReference type="ARBA" id="ARBA00022679"/>
    </source>
</evidence>
<keyword evidence="3" id="KW-0067">ATP-binding</keyword>
<dbReference type="Gene3D" id="1.20.1200.10">
    <property type="entry name" value="Cobalamin adenosyltransferase-like"/>
    <property type="match status" value="1"/>
</dbReference>
<dbReference type="Pfam" id="PF01923">
    <property type="entry name" value="Cob_adeno_trans"/>
    <property type="match status" value="1"/>
</dbReference>
<name>A0A7C1HWF1_9CREN</name>
<protein>
    <submittedName>
        <fullName evidence="5">Cob(I)yrinic acid a,c-diamide adenosyltransferase</fullName>
        <ecNumber evidence="5">2.5.1.17</ecNumber>
    </submittedName>
</protein>
<reference evidence="5" key="1">
    <citation type="journal article" date="2020" name="mSystems">
        <title>Genome- and Community-Level Interaction Insights into Carbon Utilization and Element Cycling Functions of Hydrothermarchaeota in Hydrothermal Sediment.</title>
        <authorList>
            <person name="Zhou Z."/>
            <person name="Liu Y."/>
            <person name="Xu W."/>
            <person name="Pan J."/>
            <person name="Luo Z.H."/>
            <person name="Li M."/>
        </authorList>
    </citation>
    <scope>NUCLEOTIDE SEQUENCE [LARGE SCALE GENOMIC DNA]</scope>
    <source>
        <strain evidence="5">SpSt-123</strain>
    </source>
</reference>
<keyword evidence="2" id="KW-0547">Nucleotide-binding</keyword>
<dbReference type="GO" id="GO:0005524">
    <property type="term" value="F:ATP binding"/>
    <property type="evidence" value="ECO:0007669"/>
    <property type="project" value="UniProtKB-KW"/>
</dbReference>
<evidence type="ECO:0000259" key="4">
    <source>
        <dbReference type="Pfam" id="PF01923"/>
    </source>
</evidence>
<dbReference type="EMBL" id="DSDY01000068">
    <property type="protein sequence ID" value="HDS10426.1"/>
    <property type="molecule type" value="Genomic_DNA"/>
</dbReference>